<dbReference type="InterPro" id="IPR001173">
    <property type="entry name" value="Glyco_trans_2-like"/>
</dbReference>
<evidence type="ECO:0000256" key="7">
    <source>
        <dbReference type="ARBA" id="ARBA00023136"/>
    </source>
</evidence>
<gene>
    <name evidence="9" type="ORF">UU29_C0011G0025</name>
</gene>
<dbReference type="InterPro" id="IPR029044">
    <property type="entry name" value="Nucleotide-diphossugar_trans"/>
</dbReference>
<dbReference type="CDD" id="cd04179">
    <property type="entry name" value="DPM_DPG-synthase_like"/>
    <property type="match status" value="1"/>
</dbReference>
<evidence type="ECO:0000256" key="2">
    <source>
        <dbReference type="ARBA" id="ARBA00022676"/>
    </source>
</evidence>
<dbReference type="Proteomes" id="UP000034601">
    <property type="component" value="Unassembled WGS sequence"/>
</dbReference>
<dbReference type="InterPro" id="IPR050256">
    <property type="entry name" value="Glycosyltransferase_2"/>
</dbReference>
<evidence type="ECO:0000259" key="8">
    <source>
        <dbReference type="Pfam" id="PF00535"/>
    </source>
</evidence>
<keyword evidence="2" id="KW-0328">Glycosyltransferase</keyword>
<evidence type="ECO:0000256" key="4">
    <source>
        <dbReference type="ARBA" id="ARBA00022692"/>
    </source>
</evidence>
<proteinExistence type="predicted"/>
<evidence type="ECO:0000256" key="3">
    <source>
        <dbReference type="ARBA" id="ARBA00022679"/>
    </source>
</evidence>
<keyword evidence="5" id="KW-0448">Lipopolysaccharide biosynthesis</keyword>
<keyword evidence="6" id="KW-1133">Transmembrane helix</keyword>
<keyword evidence="3 9" id="KW-0808">Transferase</keyword>
<keyword evidence="4" id="KW-0812">Transmembrane</keyword>
<sequence>MKADSLSVFFPVHNEESNVPFVVEKAIVVLQKLLLKEYEIILVENGSKDKSPEVTDALAKEHPFIKTVHLPQGGYGYALRAGFSNAKYDWIVYTDADGQFDFSEVTKFLEKTDQADVIYSFKVKRSDNFFRVLAAKGWALSLFLFFGLNIKDVDTGFKMVSKKVLEKIPPLESTIGGMINAELVIKAQKAGFKIAQVAVHHYPRLAGSPTGVKPKVIIKSYLDLFKLWWKIR</sequence>
<evidence type="ECO:0000256" key="1">
    <source>
        <dbReference type="ARBA" id="ARBA00022475"/>
    </source>
</evidence>
<dbReference type="GO" id="GO:0009103">
    <property type="term" value="P:lipopolysaccharide biosynthetic process"/>
    <property type="evidence" value="ECO:0007669"/>
    <property type="project" value="UniProtKB-KW"/>
</dbReference>
<dbReference type="AlphaFoldDB" id="A0A0G0U0G4"/>
<evidence type="ECO:0000256" key="6">
    <source>
        <dbReference type="ARBA" id="ARBA00022989"/>
    </source>
</evidence>
<feature type="domain" description="Glycosyltransferase 2-like" evidence="8">
    <location>
        <begin position="7"/>
        <end position="168"/>
    </location>
</feature>
<dbReference type="GO" id="GO:0005886">
    <property type="term" value="C:plasma membrane"/>
    <property type="evidence" value="ECO:0007669"/>
    <property type="project" value="TreeGrafter"/>
</dbReference>
<reference evidence="9 10" key="1">
    <citation type="journal article" date="2015" name="Nature">
        <title>rRNA introns, odd ribosomes, and small enigmatic genomes across a large radiation of phyla.</title>
        <authorList>
            <person name="Brown C.T."/>
            <person name="Hug L.A."/>
            <person name="Thomas B.C."/>
            <person name="Sharon I."/>
            <person name="Castelle C.J."/>
            <person name="Singh A."/>
            <person name="Wilkins M.J."/>
            <person name="Williams K.H."/>
            <person name="Banfield J.F."/>
        </authorList>
    </citation>
    <scope>NUCLEOTIDE SEQUENCE [LARGE SCALE GENOMIC DNA]</scope>
</reference>
<protein>
    <submittedName>
        <fullName evidence="9">Glycosyltransferase</fullName>
    </submittedName>
</protein>
<dbReference type="SUPFAM" id="SSF53448">
    <property type="entry name" value="Nucleotide-diphospho-sugar transferases"/>
    <property type="match status" value="1"/>
</dbReference>
<keyword evidence="1" id="KW-1003">Cell membrane</keyword>
<name>A0A0G0U0G4_9BACT</name>
<dbReference type="GO" id="GO:0099621">
    <property type="term" value="F:undecaprenyl-phosphate 4-deoxy-4-formamido-L-arabinose transferase activity"/>
    <property type="evidence" value="ECO:0007669"/>
    <property type="project" value="TreeGrafter"/>
</dbReference>
<dbReference type="PANTHER" id="PTHR48090">
    <property type="entry name" value="UNDECAPRENYL-PHOSPHATE 4-DEOXY-4-FORMAMIDO-L-ARABINOSE TRANSFERASE-RELATED"/>
    <property type="match status" value="1"/>
</dbReference>
<dbReference type="Gene3D" id="3.90.550.10">
    <property type="entry name" value="Spore Coat Polysaccharide Biosynthesis Protein SpsA, Chain A"/>
    <property type="match status" value="1"/>
</dbReference>
<keyword evidence="7" id="KW-0472">Membrane</keyword>
<dbReference type="Pfam" id="PF00535">
    <property type="entry name" value="Glycos_transf_2"/>
    <property type="match status" value="1"/>
</dbReference>
<accession>A0A0G0U0G4</accession>
<dbReference type="EMBL" id="LCAB01000011">
    <property type="protein sequence ID" value="KKR82578.1"/>
    <property type="molecule type" value="Genomic_DNA"/>
</dbReference>
<evidence type="ECO:0000313" key="9">
    <source>
        <dbReference type="EMBL" id="KKR82578.1"/>
    </source>
</evidence>
<organism evidence="9 10">
    <name type="scientific">Candidatus Daviesbacteria bacterium GW2011_GWA2_40_9</name>
    <dbReference type="NCBI Taxonomy" id="1618424"/>
    <lineage>
        <taxon>Bacteria</taxon>
        <taxon>Candidatus Daviesiibacteriota</taxon>
    </lineage>
</organism>
<comment type="caution">
    <text evidence="9">The sequence shown here is derived from an EMBL/GenBank/DDBJ whole genome shotgun (WGS) entry which is preliminary data.</text>
</comment>
<evidence type="ECO:0000256" key="5">
    <source>
        <dbReference type="ARBA" id="ARBA00022985"/>
    </source>
</evidence>
<evidence type="ECO:0000313" key="10">
    <source>
        <dbReference type="Proteomes" id="UP000034601"/>
    </source>
</evidence>
<dbReference type="PANTHER" id="PTHR48090:SF3">
    <property type="entry name" value="UNDECAPRENYL-PHOSPHATE 4-DEOXY-4-FORMAMIDO-L-ARABINOSE TRANSFERASE"/>
    <property type="match status" value="1"/>
</dbReference>